<dbReference type="InterPro" id="IPR010390">
    <property type="entry name" value="ABC-2_transporter-like"/>
</dbReference>
<keyword evidence="1" id="KW-0472">Membrane</keyword>
<evidence type="ECO:0000313" key="2">
    <source>
        <dbReference type="EMBL" id="AEJ20258.1"/>
    </source>
</evidence>
<proteinExistence type="predicted"/>
<evidence type="ECO:0008006" key="4">
    <source>
        <dbReference type="Google" id="ProtNLM"/>
    </source>
</evidence>
<feature type="transmembrane region" description="Helical" evidence="1">
    <location>
        <begin position="123"/>
        <end position="143"/>
    </location>
</feature>
<dbReference type="KEGG" id="scd:Spica_2135"/>
<sequence length="267" mass="30531">MKQKIRRFFRLYWIFTTQFFKRILEYRADFLTGALAFFLGQLFNLIFIYIIFNNIPQLEGWTVDQIVFIYGFSLIPRGIDHFYADNLWKVAYFLIRRGEFDKYLTRPIDSLHHVLMEGFEVDALGELITGIILVIIASNRLALVFTPLKVAGFMVAVVFGTLIYTGLKIIFAAVALWTKQSGSLLHMVYMTSDFAKYPVTIYNMLVKTIITYMIPFAFTAFYPAAWLLTGEAPLFSLGGTVLAGTALIILGRLLWNRGLRAYESAGS</sequence>
<feature type="transmembrane region" description="Helical" evidence="1">
    <location>
        <begin position="30"/>
        <end position="52"/>
    </location>
</feature>
<dbReference type="Proteomes" id="UP000000503">
    <property type="component" value="Chromosome"/>
</dbReference>
<feature type="transmembrane region" description="Helical" evidence="1">
    <location>
        <begin position="234"/>
        <end position="255"/>
    </location>
</feature>
<keyword evidence="3" id="KW-1185">Reference proteome</keyword>
<dbReference type="EMBL" id="CP002868">
    <property type="protein sequence ID" value="AEJ20258.1"/>
    <property type="molecule type" value="Genomic_DNA"/>
</dbReference>
<feature type="transmembrane region" description="Helical" evidence="1">
    <location>
        <begin position="150"/>
        <end position="177"/>
    </location>
</feature>
<keyword evidence="1" id="KW-0812">Transmembrane</keyword>
<evidence type="ECO:0000256" key="1">
    <source>
        <dbReference type="SAM" id="Phobius"/>
    </source>
</evidence>
<dbReference type="HOGENOM" id="CLU_071040_1_1_12"/>
<dbReference type="RefSeq" id="WP_013969546.1">
    <property type="nucleotide sequence ID" value="NC_015732.1"/>
</dbReference>
<feature type="transmembrane region" description="Helical" evidence="1">
    <location>
        <begin position="209"/>
        <end position="228"/>
    </location>
</feature>
<dbReference type="PANTHER" id="PTHR36833:SF1">
    <property type="entry name" value="INTEGRAL MEMBRANE TRANSPORT PROTEIN"/>
    <property type="match status" value="1"/>
</dbReference>
<protein>
    <recommendedName>
        <fullName evidence="4">Multidrug ABC transporter permease</fullName>
    </recommendedName>
</protein>
<accession>F8F0X2</accession>
<dbReference type="STRING" id="744872.Spica_2135"/>
<dbReference type="Pfam" id="PF06182">
    <property type="entry name" value="ABC2_membrane_6"/>
    <property type="match status" value="1"/>
</dbReference>
<evidence type="ECO:0000313" key="3">
    <source>
        <dbReference type="Proteomes" id="UP000000503"/>
    </source>
</evidence>
<reference evidence="3" key="1">
    <citation type="journal article" date="2013" name="Stand. Genomic Sci.">
        <title>Genome sequence of the thermophilic fresh-water bacterium Spirochaeta caldaria type strain (H1(T)), reclassification of Spirochaeta caldaria, Spirochaeta stenostrepta, and Spirochaeta zuelzerae in the genus Treponema as Treponema caldaria comb. nov., Treponema stenostrepta comb. nov., and Treponema zuelzerae comb. nov., and emendation of the genus Treponema.</title>
        <authorList>
            <person name="Abt B."/>
            <person name="Goker M."/>
            <person name="Scheuner C."/>
            <person name="Han C."/>
            <person name="Lu M."/>
            <person name="Misra M."/>
            <person name="Lapidus A."/>
            <person name="Nolan M."/>
            <person name="Lucas S."/>
            <person name="Hammon N."/>
            <person name="Deshpande S."/>
            <person name="Cheng J.F."/>
            <person name="Tapia R."/>
            <person name="Goodwin L.A."/>
            <person name="Pitluck S."/>
            <person name="Liolios K."/>
            <person name="Pagani I."/>
            <person name="Ivanova N."/>
            <person name="Mavromatis K."/>
            <person name="Mikhailova N."/>
            <person name="Huntemann M."/>
            <person name="Pati A."/>
            <person name="Chen A."/>
            <person name="Palaniappan K."/>
            <person name="Land M."/>
            <person name="Hauser L."/>
            <person name="Jeffries C.D."/>
            <person name="Rohde M."/>
            <person name="Spring S."/>
            <person name="Gronow S."/>
            <person name="Detter J.C."/>
            <person name="Bristow J."/>
            <person name="Eisen J.A."/>
            <person name="Markowitz V."/>
            <person name="Hugenholtz P."/>
            <person name="Kyrpides N.C."/>
            <person name="Woyke T."/>
            <person name="Klenk H.P."/>
        </authorList>
    </citation>
    <scope>NUCLEOTIDE SEQUENCE</scope>
    <source>
        <strain evidence="3">ATCC 51460 / DSM 7334 / H1</strain>
    </source>
</reference>
<gene>
    <name evidence="2" type="ordered locus">Spica_2135</name>
</gene>
<dbReference type="AlphaFoldDB" id="F8F0X2"/>
<dbReference type="eggNOG" id="COG3694">
    <property type="taxonomic scope" value="Bacteria"/>
</dbReference>
<dbReference type="PANTHER" id="PTHR36833">
    <property type="entry name" value="SLR0610 PROTEIN-RELATED"/>
    <property type="match status" value="1"/>
</dbReference>
<keyword evidence="1" id="KW-1133">Transmembrane helix</keyword>
<name>F8F0X2_GRAC1</name>
<organism evidence="2 3">
    <name type="scientific">Gracilinema caldarium (strain ATCC 51460 / DSM 7334 / H1)</name>
    <name type="common">Treponema caldarium</name>
    <dbReference type="NCBI Taxonomy" id="744872"/>
    <lineage>
        <taxon>Bacteria</taxon>
        <taxon>Pseudomonadati</taxon>
        <taxon>Spirochaetota</taxon>
        <taxon>Spirochaetia</taxon>
        <taxon>Spirochaetales</taxon>
        <taxon>Breznakiellaceae</taxon>
        <taxon>Gracilinema</taxon>
    </lineage>
</organism>